<reference evidence="7 8" key="1">
    <citation type="submission" date="2021-02" db="EMBL/GenBank/DDBJ databases">
        <authorList>
            <person name="Han P."/>
        </authorList>
    </citation>
    <scope>NUCLEOTIDE SEQUENCE [LARGE SCALE GENOMIC DNA]</scope>
    <source>
        <strain evidence="7">Candidatus Nitrospira sp. ZN2</strain>
    </source>
</reference>
<name>A0ABN7M363_9BACT</name>
<feature type="transmembrane region" description="Helical" evidence="6">
    <location>
        <begin position="352"/>
        <end position="371"/>
    </location>
</feature>
<evidence type="ECO:0000256" key="3">
    <source>
        <dbReference type="ARBA" id="ARBA00022692"/>
    </source>
</evidence>
<feature type="transmembrane region" description="Helical" evidence="6">
    <location>
        <begin position="44"/>
        <end position="65"/>
    </location>
</feature>
<dbReference type="EMBL" id="CAJNBJ010000017">
    <property type="protein sequence ID" value="CAE6775585.1"/>
    <property type="molecule type" value="Genomic_DNA"/>
</dbReference>
<evidence type="ECO:0000256" key="5">
    <source>
        <dbReference type="ARBA" id="ARBA00023136"/>
    </source>
</evidence>
<dbReference type="PANTHER" id="PTHR30250:SF11">
    <property type="entry name" value="O-ANTIGEN TRANSPORTER-RELATED"/>
    <property type="match status" value="1"/>
</dbReference>
<evidence type="ECO:0000313" key="7">
    <source>
        <dbReference type="EMBL" id="CAE6775585.1"/>
    </source>
</evidence>
<dbReference type="RefSeq" id="WP_213043306.1">
    <property type="nucleotide sequence ID" value="NZ_CAJNBJ010000017.1"/>
</dbReference>
<organism evidence="7 8">
    <name type="scientific">Nitrospira defluvii</name>
    <dbReference type="NCBI Taxonomy" id="330214"/>
    <lineage>
        <taxon>Bacteria</taxon>
        <taxon>Pseudomonadati</taxon>
        <taxon>Nitrospirota</taxon>
        <taxon>Nitrospiria</taxon>
        <taxon>Nitrospirales</taxon>
        <taxon>Nitrospiraceae</taxon>
        <taxon>Nitrospira</taxon>
    </lineage>
</organism>
<accession>A0ABN7M363</accession>
<keyword evidence="4 6" id="KW-1133">Transmembrane helix</keyword>
<dbReference type="Pfam" id="PF13440">
    <property type="entry name" value="Polysacc_synt_3"/>
    <property type="match status" value="1"/>
</dbReference>
<dbReference type="PANTHER" id="PTHR30250">
    <property type="entry name" value="PST FAMILY PREDICTED COLANIC ACID TRANSPORTER"/>
    <property type="match status" value="1"/>
</dbReference>
<keyword evidence="8" id="KW-1185">Reference proteome</keyword>
<dbReference type="Proteomes" id="UP000675880">
    <property type="component" value="Unassembled WGS sequence"/>
</dbReference>
<evidence type="ECO:0000256" key="2">
    <source>
        <dbReference type="ARBA" id="ARBA00022475"/>
    </source>
</evidence>
<keyword evidence="3 6" id="KW-0812">Transmembrane</keyword>
<comment type="caution">
    <text evidence="7">The sequence shown here is derived from an EMBL/GenBank/DDBJ whole genome shotgun (WGS) entry which is preliminary data.</text>
</comment>
<feature type="transmembrane region" description="Helical" evidence="6">
    <location>
        <begin position="174"/>
        <end position="193"/>
    </location>
</feature>
<comment type="subcellular location">
    <subcellularLocation>
        <location evidence="1">Cell membrane</location>
        <topology evidence="1">Multi-pass membrane protein</topology>
    </subcellularLocation>
</comment>
<proteinExistence type="predicted"/>
<feature type="transmembrane region" description="Helical" evidence="6">
    <location>
        <begin position="77"/>
        <end position="102"/>
    </location>
</feature>
<feature type="transmembrane region" description="Helical" evidence="6">
    <location>
        <begin position="377"/>
        <end position="396"/>
    </location>
</feature>
<feature type="transmembrane region" description="Helical" evidence="6">
    <location>
        <begin position="292"/>
        <end position="313"/>
    </location>
</feature>
<keyword evidence="5 6" id="KW-0472">Membrane</keyword>
<sequence>MNILHNTMCLLLSRYLALPLNVVTGILLARVLGPEELGRYALMVWLPSVLAGPMSLGLGNANLYFGARDRGLGPSLVANSFAVSLGFFFIVICLLCGFPRIAVFEFPLGLTIMHFVAPLLDLPFRLATMFAMNLLNAWEDHAHYRITEIIQTVAYFVCCIVAVFVLHMGLWGFIGAQIAASIVTSLYTIRCLWRHKCLSLRMDWDLLRRSLSYGMQVQVGSITRIGGQKLDELILLYFTGMRELGLLTLARNLTNRFRVIPYSLSTIIGPRLSKADQEAFVLAATATRRMTVVMSGVVAMSVIAVGPLVPLVYGQAYIDVVLPVRIFLLMLIPLGMQRMFAVFMLAVGETTVFLQSVAIGAIAVVLLDFVLIPSLGVNGAVIASAIAITIETYYVGRAFLRYSNMRCAELFKPTMEDSAYFVSQYKVLIGKARGEG</sequence>
<dbReference type="InterPro" id="IPR050833">
    <property type="entry name" value="Poly_Biosynth_Transport"/>
</dbReference>
<evidence type="ECO:0000256" key="4">
    <source>
        <dbReference type="ARBA" id="ARBA00022989"/>
    </source>
</evidence>
<evidence type="ECO:0000256" key="6">
    <source>
        <dbReference type="SAM" id="Phobius"/>
    </source>
</evidence>
<protein>
    <submittedName>
        <fullName evidence="7">Polysacc_synt_C domain-containing protein</fullName>
    </submittedName>
</protein>
<feature type="transmembrane region" description="Helical" evidence="6">
    <location>
        <begin position="12"/>
        <end position="32"/>
    </location>
</feature>
<feature type="transmembrane region" description="Helical" evidence="6">
    <location>
        <begin position="149"/>
        <end position="168"/>
    </location>
</feature>
<feature type="transmembrane region" description="Helical" evidence="6">
    <location>
        <begin position="108"/>
        <end position="128"/>
    </location>
</feature>
<keyword evidence="2" id="KW-1003">Cell membrane</keyword>
<evidence type="ECO:0000313" key="8">
    <source>
        <dbReference type="Proteomes" id="UP000675880"/>
    </source>
</evidence>
<feature type="transmembrane region" description="Helical" evidence="6">
    <location>
        <begin position="325"/>
        <end position="345"/>
    </location>
</feature>
<gene>
    <name evidence="7" type="ORF">NSPZN2_40502</name>
</gene>
<evidence type="ECO:0000256" key="1">
    <source>
        <dbReference type="ARBA" id="ARBA00004651"/>
    </source>
</evidence>